<dbReference type="OrthoDB" id="191139at2759"/>
<evidence type="ECO:0000313" key="4">
    <source>
        <dbReference type="EMBL" id="OAY30362.1"/>
    </source>
</evidence>
<keyword evidence="1" id="KW-0479">Metal-binding</keyword>
<keyword evidence="1" id="KW-0863">Zinc-finger</keyword>
<dbReference type="GO" id="GO:0008270">
    <property type="term" value="F:zinc ion binding"/>
    <property type="evidence" value="ECO:0007669"/>
    <property type="project" value="UniProtKB-KW"/>
</dbReference>
<name>A0A2C9UHV4_MANES</name>
<feature type="region of interest" description="Disordered" evidence="2">
    <location>
        <begin position="677"/>
        <end position="696"/>
    </location>
</feature>
<evidence type="ECO:0000256" key="2">
    <source>
        <dbReference type="SAM" id="MobiDB-lite"/>
    </source>
</evidence>
<feature type="compositionally biased region" description="Polar residues" evidence="2">
    <location>
        <begin position="362"/>
        <end position="371"/>
    </location>
</feature>
<organism evidence="4 5">
    <name type="scientific">Manihot esculenta</name>
    <name type="common">Cassava</name>
    <name type="synonym">Jatropha manihot</name>
    <dbReference type="NCBI Taxonomy" id="3983"/>
    <lineage>
        <taxon>Eukaryota</taxon>
        <taxon>Viridiplantae</taxon>
        <taxon>Streptophyta</taxon>
        <taxon>Embryophyta</taxon>
        <taxon>Tracheophyta</taxon>
        <taxon>Spermatophyta</taxon>
        <taxon>Magnoliopsida</taxon>
        <taxon>eudicotyledons</taxon>
        <taxon>Gunneridae</taxon>
        <taxon>Pentapetalae</taxon>
        <taxon>rosids</taxon>
        <taxon>fabids</taxon>
        <taxon>Malpighiales</taxon>
        <taxon>Euphorbiaceae</taxon>
        <taxon>Crotonoideae</taxon>
        <taxon>Manihoteae</taxon>
        <taxon>Manihot</taxon>
    </lineage>
</organism>
<dbReference type="OMA" id="SNCEVMI"/>
<comment type="caution">
    <text evidence="4">The sequence shown here is derived from an EMBL/GenBank/DDBJ whole genome shotgun (WGS) entry which is preliminary data.</text>
</comment>
<evidence type="ECO:0000313" key="5">
    <source>
        <dbReference type="Proteomes" id="UP000091857"/>
    </source>
</evidence>
<feature type="compositionally biased region" description="Basic and acidic residues" evidence="2">
    <location>
        <begin position="286"/>
        <end position="298"/>
    </location>
</feature>
<reference evidence="5" key="1">
    <citation type="journal article" date="2016" name="Nat. Biotechnol.">
        <title>Sequencing wild and cultivated cassava and related species reveals extensive interspecific hybridization and genetic diversity.</title>
        <authorList>
            <person name="Bredeson J.V."/>
            <person name="Lyons J.B."/>
            <person name="Prochnik S.E."/>
            <person name="Wu G.A."/>
            <person name="Ha C.M."/>
            <person name="Edsinger-Gonzales E."/>
            <person name="Grimwood J."/>
            <person name="Schmutz J."/>
            <person name="Rabbi I.Y."/>
            <person name="Egesi C."/>
            <person name="Nauluvula P."/>
            <person name="Lebot V."/>
            <person name="Ndunguru J."/>
            <person name="Mkamilo G."/>
            <person name="Bart R.S."/>
            <person name="Setter T.L."/>
            <person name="Gleadow R.M."/>
            <person name="Kulakow P."/>
            <person name="Ferguson M.E."/>
            <person name="Rounsley S."/>
            <person name="Rokhsar D.S."/>
        </authorList>
    </citation>
    <scope>NUCLEOTIDE SEQUENCE [LARGE SCALE GENOMIC DNA]</scope>
    <source>
        <strain evidence="5">cv. AM560-2</strain>
    </source>
</reference>
<gene>
    <name evidence="4" type="ORF">MANES_14G024700v8</name>
</gene>
<feature type="compositionally biased region" description="Low complexity" evidence="2">
    <location>
        <begin position="410"/>
        <end position="422"/>
    </location>
</feature>
<dbReference type="PANTHER" id="PTHR36055:SF1">
    <property type="entry name" value="C2H2-LIKE ZINC FINGER PROTEIN"/>
    <property type="match status" value="1"/>
</dbReference>
<keyword evidence="5" id="KW-1185">Reference proteome</keyword>
<dbReference type="EMBL" id="CM004400">
    <property type="protein sequence ID" value="OAY30362.1"/>
    <property type="molecule type" value="Genomic_DNA"/>
</dbReference>
<dbReference type="PANTHER" id="PTHR36055">
    <property type="entry name" value="C2H2-LIKE ZINC FINGER PROTEIN"/>
    <property type="match status" value="1"/>
</dbReference>
<proteinExistence type="predicted"/>
<dbReference type="STRING" id="3983.A0A2C9UHV4"/>
<feature type="region of interest" description="Disordered" evidence="2">
    <location>
        <begin position="359"/>
        <end position="381"/>
    </location>
</feature>
<dbReference type="PROSITE" id="PS50157">
    <property type="entry name" value="ZINC_FINGER_C2H2_2"/>
    <property type="match status" value="1"/>
</dbReference>
<keyword evidence="1" id="KW-0862">Zinc</keyword>
<evidence type="ECO:0000259" key="3">
    <source>
        <dbReference type="PROSITE" id="PS50157"/>
    </source>
</evidence>
<sequence length="709" mass="79286">MPIAKLKAANNTDVMKTEEGNDSLDTFIRQAIGKEPFLSFSRAGDSPVQWIQLLHALDQQDLPGWPLLTPLKVQMQKCEKCSREFFSSINYRRHIRVHHRLKKLDKGSSKNRDLLGTFWDKLSEDEAKEILSFKDVTLEKVAGSSIIKAMMGLIRKPGFSSLPQYCLRAGSALLDIIQARPSRFPLSSEELFSTLDDSSEKTFLCGTAVSMQKYIFDGEAEKIGLEMKNLVACTGFLVEQKLVKAWLADKDAEALRCQKLLVEEEEAAQRRQAELLEKKRQKKLRQKEQKGKEQRQEEQADFNEQIDDAVEAVSSAVEQFPLTASDSGMDGLEALSSHVPSSFEPFQPPSMDEDIDLEIPTGSGSDPGSSHNVERRTVQRNNRRHLVLTRWQLSPKSQWNYVTNGFHASKNSQAQKSSSMQKHGNHGDSKPVPSINGNKMWSRKPKPDYSGDGLKIRVQKEAVSLPDHSKKHEVLIGSISVALENCNQDEANHFDGARDDFLSEYQLPKKSNIQDKQNRPESNHFSANRSKIKLWRPVSRNGTKDPISVENRATEFQVDGVAGKGDDHMSSEESFLSSCSVDDNNGVTGNSLPLLQETLRRGSLHFSCQAAKAFLAERWKEAIAAEHVKLVLSPDLKSSEYMEILNDCLVDVAESSDIKKCSLLGNMENQLVDAGVHESSTTGASKAKFRTKPEKGAKLKYIPKQKAVS</sequence>
<accession>A0A2C9UHV4</accession>
<dbReference type="Gramene" id="Manes.14G024700.1.v8.1">
    <property type="protein sequence ID" value="Manes.14G024700.1.v8.1.CDS"/>
    <property type="gene ID" value="Manes.14G024700.v8.1"/>
</dbReference>
<feature type="region of interest" description="Disordered" evidence="2">
    <location>
        <begin position="279"/>
        <end position="302"/>
    </location>
</feature>
<protein>
    <recommendedName>
        <fullName evidence="3">C2H2-type domain-containing protein</fullName>
    </recommendedName>
</protein>
<dbReference type="Proteomes" id="UP000091857">
    <property type="component" value="Chromosome 14"/>
</dbReference>
<dbReference type="Gramene" id="Manes.14G024700.3.v8.1">
    <property type="protein sequence ID" value="Manes.14G024700.3.v8.1.CDS"/>
    <property type="gene ID" value="Manes.14G024700.v8.1"/>
</dbReference>
<feature type="region of interest" description="Disordered" evidence="2">
    <location>
        <begin position="410"/>
        <end position="452"/>
    </location>
</feature>
<dbReference type="SMR" id="A0A2C9UHV4"/>
<dbReference type="InterPro" id="IPR013087">
    <property type="entry name" value="Znf_C2H2_type"/>
</dbReference>
<dbReference type="AlphaFoldDB" id="A0A2C9UHV4"/>
<feature type="domain" description="C2H2-type" evidence="3">
    <location>
        <begin position="76"/>
        <end position="103"/>
    </location>
</feature>
<evidence type="ECO:0000256" key="1">
    <source>
        <dbReference type="PROSITE-ProRule" id="PRU00042"/>
    </source>
</evidence>
<dbReference type="PROSITE" id="PS00028">
    <property type="entry name" value="ZINC_FINGER_C2H2_1"/>
    <property type="match status" value="1"/>
</dbReference>